<feature type="binding site" evidence="10">
    <location>
        <position position="246"/>
    </location>
    <ligand>
        <name>L-methionine</name>
        <dbReference type="ChEBI" id="CHEBI:57844"/>
        <note>ligand shared between two neighboring subunits</note>
    </ligand>
</feature>
<evidence type="ECO:0000256" key="9">
    <source>
        <dbReference type="ARBA" id="ARBA00022958"/>
    </source>
</evidence>
<dbReference type="FunFam" id="3.30.300.10:FF:000003">
    <property type="entry name" value="S-adenosylmethionine synthase"/>
    <property type="match status" value="1"/>
</dbReference>
<evidence type="ECO:0000256" key="12">
    <source>
        <dbReference type="RuleBase" id="RU004462"/>
    </source>
</evidence>
<keyword evidence="4 10" id="KW-0808">Transferase</keyword>
<dbReference type="HAMAP" id="MF_00086">
    <property type="entry name" value="S_AdoMet_synth1"/>
    <property type="match status" value="1"/>
</dbReference>
<feature type="binding site" description="in other chain" evidence="10">
    <location>
        <begin position="252"/>
        <end position="253"/>
    </location>
    <ligand>
        <name>ATP</name>
        <dbReference type="ChEBI" id="CHEBI:30616"/>
        <note>ligand shared between two neighboring subunits</note>
    </ligand>
</feature>
<evidence type="ECO:0000256" key="6">
    <source>
        <dbReference type="ARBA" id="ARBA00022741"/>
    </source>
</evidence>
<comment type="cofactor">
    <cofactor evidence="10">
        <name>Mg(2+)</name>
        <dbReference type="ChEBI" id="CHEBI:18420"/>
    </cofactor>
    <text evidence="10">Binds 2 divalent ions per subunit.</text>
</comment>
<proteinExistence type="inferred from homology"/>
<keyword evidence="10" id="KW-0963">Cytoplasm</keyword>
<keyword evidence="3 10" id="KW-0554">One-carbon metabolism</keyword>
<feature type="domain" description="S-adenosylmethionine synthetase central" evidence="14">
    <location>
        <begin position="122"/>
        <end position="238"/>
    </location>
</feature>
<comment type="pathway">
    <text evidence="1 10">Amino-acid biosynthesis; S-adenosyl-L-methionine biosynthesis; S-adenosyl-L-methionine from L-methionine: step 1/1.</text>
</comment>
<comment type="cofactor">
    <cofactor evidence="10">
        <name>K(+)</name>
        <dbReference type="ChEBI" id="CHEBI:29103"/>
    </cofactor>
    <text evidence="10">Binds 1 potassium ion per subunit.</text>
</comment>
<keyword evidence="8 10" id="KW-0460">Magnesium</keyword>
<evidence type="ECO:0000313" key="17">
    <source>
        <dbReference type="Proteomes" id="UP000693972"/>
    </source>
</evidence>
<feature type="binding site" description="in other chain" evidence="10">
    <location>
        <position position="277"/>
    </location>
    <ligand>
        <name>L-methionine</name>
        <dbReference type="ChEBI" id="CHEBI:57844"/>
        <note>ligand shared between two neighboring subunits</note>
    </ligand>
</feature>
<organism evidence="16">
    <name type="scientific">Gymnodinialimonas phycosphaerae</name>
    <dbReference type="NCBI Taxonomy" id="2841589"/>
    <lineage>
        <taxon>Bacteria</taxon>
        <taxon>Pseudomonadati</taxon>
        <taxon>Pseudomonadota</taxon>
        <taxon>Alphaproteobacteria</taxon>
        <taxon>Rhodobacterales</taxon>
        <taxon>Paracoccaceae</taxon>
        <taxon>Gymnodinialimonas</taxon>
    </lineage>
</organism>
<feature type="region of interest" description="Flexible loop" evidence="10">
    <location>
        <begin position="106"/>
        <end position="116"/>
    </location>
</feature>
<evidence type="ECO:0000256" key="1">
    <source>
        <dbReference type="ARBA" id="ARBA00005224"/>
    </source>
</evidence>
<dbReference type="Pfam" id="PF00438">
    <property type="entry name" value="S-AdoMet_synt_N"/>
    <property type="match status" value="1"/>
</dbReference>
<feature type="domain" description="S-adenosylmethionine synthetase N-terminal" evidence="13">
    <location>
        <begin position="5"/>
        <end position="108"/>
    </location>
</feature>
<feature type="binding site" evidence="10">
    <location>
        <position position="19"/>
    </location>
    <ligand>
        <name>Mg(2+)</name>
        <dbReference type="ChEBI" id="CHEBI:18420"/>
    </ligand>
</feature>
<evidence type="ECO:0000256" key="7">
    <source>
        <dbReference type="ARBA" id="ARBA00022840"/>
    </source>
</evidence>
<sequence length="393" mass="42358">MARNNYLFTSESVSEGHPDKVCDRISDAILDAFLSEEPEARVACETFATTNRVVIGGEVGLSDQDKLHEYMGKVDPIVRACIKEIGYEQDKFHHETVEITNLLHEQSAHIAQGVDAADNKDEGAGDQGIMFGYAVAETPELMPAPIHYAHAILKRLADVRKSGEQAVLGPDAKSQLSVRYVDGMPVGVSSIVLSTQHLDESLTSADVRAIVEPYIREELPEGWISADTEWHVNPTGKFVIGGPDGDAGLTGRKIIVDTYGGAAPHGGGAFSGKDPTKVDRSAAYAARYLAKNVVAAGLAHRCTIQLSYAIGVAKPLSIYCDTHQTGQVHEAEIERALAEVMDLTPRGIRTHLGMNRPIYARTAAYGHFGRAPEADGGFSWEKIDLADAIKAAL</sequence>
<name>A0A975YFJ2_9RHOB</name>
<dbReference type="InterPro" id="IPR022629">
    <property type="entry name" value="S-AdoMet_synt_central"/>
</dbReference>
<comment type="subcellular location">
    <subcellularLocation>
        <location evidence="10 11">Cytoplasm</location>
    </subcellularLocation>
</comment>
<comment type="subunit">
    <text evidence="10">Homotetramer; dimer of dimers.</text>
</comment>
<dbReference type="InterPro" id="IPR022628">
    <property type="entry name" value="S-AdoMet_synt_N"/>
</dbReference>
<dbReference type="PANTHER" id="PTHR11964">
    <property type="entry name" value="S-ADENOSYLMETHIONINE SYNTHETASE"/>
    <property type="match status" value="1"/>
</dbReference>
<evidence type="ECO:0000256" key="4">
    <source>
        <dbReference type="ARBA" id="ARBA00022679"/>
    </source>
</evidence>
<gene>
    <name evidence="10 16" type="primary">metK</name>
    <name evidence="16" type="ORF">KUL25_18645</name>
</gene>
<dbReference type="InterPro" id="IPR022631">
    <property type="entry name" value="ADOMET_SYNTHASE_CS"/>
</dbReference>
<evidence type="ECO:0000313" key="16">
    <source>
        <dbReference type="EMBL" id="QXL87410.1"/>
    </source>
</evidence>
<keyword evidence="9 10" id="KW-0630">Potassium</keyword>
<dbReference type="AlphaFoldDB" id="A0A975YFJ2"/>
<dbReference type="CDD" id="cd18079">
    <property type="entry name" value="S-AdoMet_synt"/>
    <property type="match status" value="1"/>
</dbReference>
<evidence type="ECO:0000256" key="2">
    <source>
        <dbReference type="ARBA" id="ARBA00009685"/>
    </source>
</evidence>
<dbReference type="Pfam" id="PF02773">
    <property type="entry name" value="S-AdoMet_synt_C"/>
    <property type="match status" value="1"/>
</dbReference>
<dbReference type="GO" id="GO:0005524">
    <property type="term" value="F:ATP binding"/>
    <property type="evidence" value="ECO:0007669"/>
    <property type="project" value="UniProtKB-UniRule"/>
</dbReference>
<dbReference type="GO" id="GO:0004478">
    <property type="term" value="F:methionine adenosyltransferase activity"/>
    <property type="evidence" value="ECO:0007669"/>
    <property type="project" value="UniProtKB-UniRule"/>
</dbReference>
<dbReference type="EMBL" id="JAIMBW010000001">
    <property type="protein sequence ID" value="MBY4894780.1"/>
    <property type="molecule type" value="Genomic_DNA"/>
</dbReference>
<reference evidence="16 17" key="1">
    <citation type="submission" date="2021-07" db="EMBL/GenBank/DDBJ databases">
        <title>Karlodiniumbacter phycospheric gen. nov., sp. nov., a phycosphere bacterium isolated from karlodinium veneficum.</title>
        <authorList>
            <person name="Peng Y."/>
            <person name="Jiang L."/>
            <person name="Lee J."/>
        </authorList>
    </citation>
    <scope>NUCLEOTIDE SEQUENCE</scope>
    <source>
        <strain evidence="16 17">N5</strain>
    </source>
</reference>
<feature type="binding site" description="in other chain" evidence="10">
    <location>
        <begin position="237"/>
        <end position="238"/>
    </location>
    <ligand>
        <name>ATP</name>
        <dbReference type="ChEBI" id="CHEBI:30616"/>
        <note>ligand shared between two neighboring subunits</note>
    </ligand>
</feature>
<dbReference type="NCBIfam" id="TIGR01034">
    <property type="entry name" value="metK"/>
    <property type="match status" value="1"/>
</dbReference>
<dbReference type="Pfam" id="PF02772">
    <property type="entry name" value="S-AdoMet_synt_M"/>
    <property type="match status" value="1"/>
</dbReference>
<dbReference type="PROSITE" id="PS00376">
    <property type="entry name" value="ADOMET_SYNTHASE_1"/>
    <property type="match status" value="1"/>
</dbReference>
<dbReference type="EMBL" id="CP078073">
    <property type="protein sequence ID" value="QXL87410.1"/>
    <property type="molecule type" value="Genomic_DNA"/>
</dbReference>
<dbReference type="InterPro" id="IPR022630">
    <property type="entry name" value="S-AdoMet_synt_C"/>
</dbReference>
<evidence type="ECO:0000256" key="5">
    <source>
        <dbReference type="ARBA" id="ARBA00022723"/>
    </source>
</evidence>
<dbReference type="InterPro" id="IPR002133">
    <property type="entry name" value="S-AdoMet_synthetase"/>
</dbReference>
<accession>A0A975YFJ2</accession>
<feature type="binding site" description="in other chain" evidence="10">
    <location>
        <position position="106"/>
    </location>
    <ligand>
        <name>L-methionine</name>
        <dbReference type="ChEBI" id="CHEBI:57844"/>
        <note>ligand shared between two neighboring subunits</note>
    </ligand>
</feature>
<dbReference type="GO" id="GO:0005737">
    <property type="term" value="C:cytoplasm"/>
    <property type="evidence" value="ECO:0007669"/>
    <property type="project" value="UniProtKB-SubCell"/>
</dbReference>
<evidence type="ECO:0000259" key="13">
    <source>
        <dbReference type="Pfam" id="PF00438"/>
    </source>
</evidence>
<evidence type="ECO:0000256" key="11">
    <source>
        <dbReference type="RuleBase" id="RU000542"/>
    </source>
</evidence>
<evidence type="ECO:0000256" key="8">
    <source>
        <dbReference type="ARBA" id="ARBA00022842"/>
    </source>
</evidence>
<dbReference type="RefSeq" id="WP_068363961.1">
    <property type="nucleotide sequence ID" value="NZ_JAIMBW010000001.1"/>
</dbReference>
<feature type="binding site" evidence="10">
    <location>
        <position position="246"/>
    </location>
    <ligand>
        <name>ATP</name>
        <dbReference type="ChEBI" id="CHEBI:30616"/>
        <note>ligand shared between two neighboring subunits</note>
    </ligand>
</feature>
<dbReference type="InterPro" id="IPR022636">
    <property type="entry name" value="S-AdoMet_synthetase_sfam"/>
</dbReference>
<evidence type="ECO:0000259" key="15">
    <source>
        <dbReference type="Pfam" id="PF02773"/>
    </source>
</evidence>
<evidence type="ECO:0000259" key="14">
    <source>
        <dbReference type="Pfam" id="PF02772"/>
    </source>
</evidence>
<feature type="binding site" evidence="10">
    <location>
        <position position="269"/>
    </location>
    <ligand>
        <name>ATP</name>
        <dbReference type="ChEBI" id="CHEBI:30616"/>
        <note>ligand shared between two neighboring subunits</note>
    </ligand>
</feature>
<dbReference type="GO" id="GO:0006556">
    <property type="term" value="P:S-adenosylmethionine biosynthetic process"/>
    <property type="evidence" value="ECO:0007669"/>
    <property type="project" value="UniProtKB-UniRule"/>
</dbReference>
<feature type="binding site" description="in other chain" evidence="10">
    <location>
        <position position="17"/>
    </location>
    <ligand>
        <name>ATP</name>
        <dbReference type="ChEBI" id="CHEBI:30616"/>
        <note>ligand shared between two neighboring subunits</note>
    </ligand>
</feature>
<comment type="similarity">
    <text evidence="2 10 12">Belongs to the AdoMet synthase family.</text>
</comment>
<dbReference type="PIRSF" id="PIRSF000497">
    <property type="entry name" value="MAT"/>
    <property type="match status" value="1"/>
</dbReference>
<keyword evidence="7 10" id="KW-0067">ATP-binding</keyword>
<feature type="binding site" evidence="10">
    <location>
        <position position="45"/>
    </location>
    <ligand>
        <name>K(+)</name>
        <dbReference type="ChEBI" id="CHEBI:29103"/>
    </ligand>
</feature>
<dbReference type="Proteomes" id="UP000693972">
    <property type="component" value="Unassembled WGS sequence"/>
</dbReference>
<protein>
    <recommendedName>
        <fullName evidence="10">S-adenosylmethionine synthase</fullName>
        <shortName evidence="10">AdoMet synthase</shortName>
        <ecNumber evidence="10">2.5.1.6</ecNumber>
    </recommendedName>
    <alternativeName>
        <fullName evidence="10">MAT</fullName>
    </alternativeName>
    <alternativeName>
        <fullName evidence="10">Methionine adenosyltransferase</fullName>
    </alternativeName>
</protein>
<dbReference type="Gene3D" id="3.30.300.10">
    <property type="match status" value="3"/>
</dbReference>
<dbReference type="GO" id="GO:0000287">
    <property type="term" value="F:magnesium ion binding"/>
    <property type="evidence" value="ECO:0007669"/>
    <property type="project" value="UniProtKB-UniRule"/>
</dbReference>
<evidence type="ECO:0000256" key="10">
    <source>
        <dbReference type="HAMAP-Rule" id="MF_00086"/>
    </source>
</evidence>
<feature type="domain" description="S-adenosylmethionine synthetase C-terminal" evidence="15">
    <location>
        <begin position="240"/>
        <end position="382"/>
    </location>
</feature>
<keyword evidence="6 10" id="KW-0547">Nucleotide-binding</keyword>
<comment type="catalytic activity">
    <reaction evidence="10">
        <text>L-methionine + ATP + H2O = S-adenosyl-L-methionine + phosphate + diphosphate</text>
        <dbReference type="Rhea" id="RHEA:21080"/>
        <dbReference type="ChEBI" id="CHEBI:15377"/>
        <dbReference type="ChEBI" id="CHEBI:30616"/>
        <dbReference type="ChEBI" id="CHEBI:33019"/>
        <dbReference type="ChEBI" id="CHEBI:43474"/>
        <dbReference type="ChEBI" id="CHEBI:57844"/>
        <dbReference type="ChEBI" id="CHEBI:59789"/>
        <dbReference type="EC" id="2.5.1.6"/>
    </reaction>
</comment>
<feature type="binding site" description="in other chain" evidence="10">
    <location>
        <begin position="171"/>
        <end position="173"/>
    </location>
    <ligand>
        <name>ATP</name>
        <dbReference type="ChEBI" id="CHEBI:30616"/>
        <note>ligand shared between two neighboring subunits</note>
    </ligand>
</feature>
<evidence type="ECO:0000256" key="3">
    <source>
        <dbReference type="ARBA" id="ARBA00022563"/>
    </source>
</evidence>
<dbReference type="GO" id="GO:0006730">
    <property type="term" value="P:one-carbon metabolic process"/>
    <property type="evidence" value="ECO:0007669"/>
    <property type="project" value="UniProtKB-KW"/>
</dbReference>
<dbReference type="PROSITE" id="PS00377">
    <property type="entry name" value="ADOMET_SYNTHASE_2"/>
    <property type="match status" value="1"/>
</dbReference>
<feature type="binding site" description="in other chain" evidence="10">
    <location>
        <position position="58"/>
    </location>
    <ligand>
        <name>L-methionine</name>
        <dbReference type="ChEBI" id="CHEBI:57844"/>
        <note>ligand shared between two neighboring subunits</note>
    </ligand>
</feature>
<keyword evidence="17" id="KW-1185">Reference proteome</keyword>
<dbReference type="EC" id="2.5.1.6" evidence="10"/>
<feature type="binding site" evidence="10">
    <location>
        <position position="273"/>
    </location>
    <ligand>
        <name>ATP</name>
        <dbReference type="ChEBI" id="CHEBI:30616"/>
        <note>ligand shared between two neighboring subunits</note>
    </ligand>
</feature>
<keyword evidence="5 10" id="KW-0479">Metal-binding</keyword>
<comment type="function">
    <text evidence="10">Catalyzes the formation of S-adenosylmethionine (AdoMet) from methionine and ATP. The overall synthetic reaction is composed of two sequential steps, AdoMet formation and the subsequent tripolyphosphate hydrolysis which occurs prior to release of AdoMet from the enzyme.</text>
</comment>
<dbReference type="SUPFAM" id="SSF55973">
    <property type="entry name" value="S-adenosylmethionine synthetase"/>
    <property type="match status" value="3"/>
</dbReference>